<organism evidence="1 2">
    <name type="scientific">Ureibacillus thermosphaericus</name>
    <dbReference type="NCBI Taxonomy" id="51173"/>
    <lineage>
        <taxon>Bacteria</taxon>
        <taxon>Bacillati</taxon>
        <taxon>Bacillota</taxon>
        <taxon>Bacilli</taxon>
        <taxon>Bacillales</taxon>
        <taxon>Caryophanaceae</taxon>
        <taxon>Ureibacillus</taxon>
    </lineage>
</organism>
<proteinExistence type="predicted"/>
<evidence type="ECO:0000313" key="2">
    <source>
        <dbReference type="Proteomes" id="UP000557217"/>
    </source>
</evidence>
<dbReference type="EMBL" id="JACHGZ010000010">
    <property type="protein sequence ID" value="MBB5148832.1"/>
    <property type="molecule type" value="Genomic_DNA"/>
</dbReference>
<sequence>MYKIIYMKADFEPWWQFEGWESHIVSEEVFDTKEQFEVAIKETLNVFRKKFDHEESREGKYFAFWSEDEKTYCEACDDELQIFHGIIVQQLEYNQ</sequence>
<protein>
    <recommendedName>
        <fullName evidence="3">DUF1033 family protein</fullName>
    </recommendedName>
</protein>
<accession>A0A840PVT8</accession>
<dbReference type="Proteomes" id="UP000557217">
    <property type="component" value="Unassembled WGS sequence"/>
</dbReference>
<evidence type="ECO:0000313" key="1">
    <source>
        <dbReference type="EMBL" id="MBB5148832.1"/>
    </source>
</evidence>
<reference evidence="1 2" key="1">
    <citation type="submission" date="2020-08" db="EMBL/GenBank/DDBJ databases">
        <title>Genomic Encyclopedia of Type Strains, Phase IV (KMG-IV): sequencing the most valuable type-strain genomes for metagenomic binning, comparative biology and taxonomic classification.</title>
        <authorList>
            <person name="Goeker M."/>
        </authorList>
    </citation>
    <scope>NUCLEOTIDE SEQUENCE [LARGE SCALE GENOMIC DNA]</scope>
    <source>
        <strain evidence="1 2">DSM 10633</strain>
    </source>
</reference>
<evidence type="ECO:0008006" key="3">
    <source>
        <dbReference type="Google" id="ProtNLM"/>
    </source>
</evidence>
<keyword evidence="2" id="KW-1185">Reference proteome</keyword>
<name>A0A840PVT8_URETH</name>
<gene>
    <name evidence="1" type="ORF">HNR36_001218</name>
</gene>
<dbReference type="InterPro" id="IPR010434">
    <property type="entry name" value="DUF1033"/>
</dbReference>
<dbReference type="Pfam" id="PF06279">
    <property type="entry name" value="DUF1033"/>
    <property type="match status" value="1"/>
</dbReference>
<comment type="caution">
    <text evidence="1">The sequence shown here is derived from an EMBL/GenBank/DDBJ whole genome shotgun (WGS) entry which is preliminary data.</text>
</comment>
<dbReference type="RefSeq" id="WP_016839224.1">
    <property type="nucleotide sequence ID" value="NZ_AP018335.1"/>
</dbReference>
<dbReference type="AlphaFoldDB" id="A0A840PVT8"/>